<dbReference type="Proteomes" id="UP000190435">
    <property type="component" value="Unassembled WGS sequence"/>
</dbReference>
<reference evidence="1 5" key="1">
    <citation type="submission" date="2017-02" db="EMBL/GenBank/DDBJ databases">
        <title>Draft genome sequence of Moraxella caviae CCUG 355 type strain.</title>
        <authorList>
            <person name="Engstrom-Jakobsson H."/>
            <person name="Salva-Serra F."/>
            <person name="Thorell K."/>
            <person name="Gonzales-Siles L."/>
            <person name="Karlsson R."/>
            <person name="Boulund F."/>
            <person name="Engstrand L."/>
            <person name="Moore E."/>
        </authorList>
    </citation>
    <scope>NUCLEOTIDE SEQUENCE [LARGE SCALE GENOMIC DNA]</scope>
    <source>
        <strain evidence="1 5">CCUG 355</strain>
    </source>
</reference>
<dbReference type="Proteomes" id="UP000255279">
    <property type="component" value="Unassembled WGS sequence"/>
</dbReference>
<protein>
    <submittedName>
        <fullName evidence="1">Uncharacterized protein</fullName>
    </submittedName>
</protein>
<dbReference type="STRING" id="34060.B0181_04650"/>
<organism evidence="1 5">
    <name type="scientific">Moraxella caviae</name>
    <dbReference type="NCBI Taxonomy" id="34060"/>
    <lineage>
        <taxon>Bacteria</taxon>
        <taxon>Pseudomonadati</taxon>
        <taxon>Pseudomonadota</taxon>
        <taxon>Gammaproteobacteria</taxon>
        <taxon>Moraxellales</taxon>
        <taxon>Moraxellaceae</taxon>
        <taxon>Moraxella</taxon>
    </lineage>
</organism>
<gene>
    <name evidence="1" type="ORF">B0181_04650</name>
    <name evidence="2" type="ORF">NCTC10293_01084</name>
    <name evidence="3" type="ORF">NCTC10293_01199</name>
    <name evidence="4" type="ORF">NCTC10293_01293</name>
</gene>
<evidence type="ECO:0000313" key="5">
    <source>
        <dbReference type="Proteomes" id="UP000190435"/>
    </source>
</evidence>
<dbReference type="EMBL" id="UGQE01000002">
    <property type="protein sequence ID" value="STZ13715.1"/>
    <property type="molecule type" value="Genomic_DNA"/>
</dbReference>
<accession>A0A1T0A458</accession>
<dbReference type="EMBL" id="MUXU01000031">
    <property type="protein sequence ID" value="OOR90573.1"/>
    <property type="molecule type" value="Genomic_DNA"/>
</dbReference>
<dbReference type="AlphaFoldDB" id="A0A1T0A458"/>
<reference evidence="2 6" key="2">
    <citation type="submission" date="2018-06" db="EMBL/GenBank/DDBJ databases">
        <authorList>
            <consortium name="Pathogen Informatics"/>
            <person name="Doyle S."/>
        </authorList>
    </citation>
    <scope>NUCLEOTIDE SEQUENCE [LARGE SCALE GENOMIC DNA]</scope>
    <source>
        <strain evidence="2 6">NCTC10293</strain>
    </source>
</reference>
<dbReference type="EMBL" id="UGQE01000002">
    <property type="protein sequence ID" value="STZ13621.1"/>
    <property type="molecule type" value="Genomic_DNA"/>
</dbReference>
<keyword evidence="5" id="KW-1185">Reference proteome</keyword>
<evidence type="ECO:0000313" key="1">
    <source>
        <dbReference type="EMBL" id="OOR90573.1"/>
    </source>
</evidence>
<sequence length="122" mass="13795">MQLTRPSFQELKTLNEKAKKAALSAVKRNIEHKFSEAVLASVMKCETDCHISSNFAIGLSEADVMQVVKDFKRSLPHHYKFIGHAIKFTPVNGELLLKFGIILDRERLKQNARLNQMAKVTG</sequence>
<dbReference type="EMBL" id="UGQE01000002">
    <property type="protein sequence ID" value="STZ13510.1"/>
    <property type="molecule type" value="Genomic_DNA"/>
</dbReference>
<evidence type="ECO:0000313" key="6">
    <source>
        <dbReference type="Proteomes" id="UP000255279"/>
    </source>
</evidence>
<proteinExistence type="predicted"/>
<name>A0A1T0A458_9GAMM</name>
<evidence type="ECO:0000313" key="2">
    <source>
        <dbReference type="EMBL" id="STZ13510.1"/>
    </source>
</evidence>
<evidence type="ECO:0000313" key="3">
    <source>
        <dbReference type="EMBL" id="STZ13621.1"/>
    </source>
</evidence>
<dbReference type="RefSeq" id="WP_078276321.1">
    <property type="nucleotide sequence ID" value="NZ_CAACXO010000039.1"/>
</dbReference>
<evidence type="ECO:0000313" key="4">
    <source>
        <dbReference type="EMBL" id="STZ13715.1"/>
    </source>
</evidence>